<reference evidence="2 3" key="1">
    <citation type="journal article" date="2019" name="Sci. Rep.">
        <title>Orb-weaving spider Araneus ventricosus genome elucidates the spidroin gene catalogue.</title>
        <authorList>
            <person name="Kono N."/>
            <person name="Nakamura H."/>
            <person name="Ohtoshi R."/>
            <person name="Moran D.A.P."/>
            <person name="Shinohara A."/>
            <person name="Yoshida Y."/>
            <person name="Fujiwara M."/>
            <person name="Mori M."/>
            <person name="Tomita M."/>
            <person name="Arakawa K."/>
        </authorList>
    </citation>
    <scope>NUCLEOTIDE SEQUENCE [LARGE SCALE GENOMIC DNA]</scope>
</reference>
<dbReference type="EMBL" id="BGPR01001714">
    <property type="protein sequence ID" value="GBM60134.1"/>
    <property type="molecule type" value="Genomic_DNA"/>
</dbReference>
<proteinExistence type="predicted"/>
<comment type="caution">
    <text evidence="2">The sequence shown here is derived from an EMBL/GenBank/DDBJ whole genome shotgun (WGS) entry which is preliminary data.</text>
</comment>
<feature type="compositionally biased region" description="Pro residues" evidence="1">
    <location>
        <begin position="65"/>
        <end position="77"/>
    </location>
</feature>
<feature type="region of interest" description="Disordered" evidence="1">
    <location>
        <begin position="57"/>
        <end position="77"/>
    </location>
</feature>
<sequence>MGNSNGNRSGTVGSFGSLKLDIPDRTIPHHLDRVSPDHSIFQTIILAPCKRHNRSIPSPKATVLNPPPAFKTGPPPDLPRELYSPSPFWVFRFCQRRSLPLPDDRISVLWTSATNAKRYRIKLQTFGPHRANSRRNLLLSTDFGARSSK</sequence>
<keyword evidence="3" id="KW-1185">Reference proteome</keyword>
<evidence type="ECO:0000256" key="1">
    <source>
        <dbReference type="SAM" id="MobiDB-lite"/>
    </source>
</evidence>
<protein>
    <submittedName>
        <fullName evidence="2">Uncharacterized protein</fullName>
    </submittedName>
</protein>
<evidence type="ECO:0000313" key="2">
    <source>
        <dbReference type="EMBL" id="GBM60134.1"/>
    </source>
</evidence>
<dbReference type="AlphaFoldDB" id="A0A4Y2H743"/>
<accession>A0A4Y2H743</accession>
<gene>
    <name evidence="2" type="ORF">AVEN_38466_1</name>
</gene>
<dbReference type="Proteomes" id="UP000499080">
    <property type="component" value="Unassembled WGS sequence"/>
</dbReference>
<organism evidence="2 3">
    <name type="scientific">Araneus ventricosus</name>
    <name type="common">Orbweaver spider</name>
    <name type="synonym">Epeira ventricosa</name>
    <dbReference type="NCBI Taxonomy" id="182803"/>
    <lineage>
        <taxon>Eukaryota</taxon>
        <taxon>Metazoa</taxon>
        <taxon>Ecdysozoa</taxon>
        <taxon>Arthropoda</taxon>
        <taxon>Chelicerata</taxon>
        <taxon>Arachnida</taxon>
        <taxon>Araneae</taxon>
        <taxon>Araneomorphae</taxon>
        <taxon>Entelegynae</taxon>
        <taxon>Araneoidea</taxon>
        <taxon>Araneidae</taxon>
        <taxon>Araneus</taxon>
    </lineage>
</organism>
<evidence type="ECO:0000313" key="3">
    <source>
        <dbReference type="Proteomes" id="UP000499080"/>
    </source>
</evidence>
<name>A0A4Y2H743_ARAVE</name>